<dbReference type="Pfam" id="PF20132">
    <property type="entry name" value="DUF6522"/>
    <property type="match status" value="1"/>
</dbReference>
<reference evidence="1 2" key="1">
    <citation type="submission" date="2024-06" db="EMBL/GenBank/DDBJ databases">
        <title>Genomics of switchgrass bacterial isolates.</title>
        <authorList>
            <person name="Shade A."/>
        </authorList>
    </citation>
    <scope>NUCLEOTIDE SEQUENCE [LARGE SCALE GENOMIC DNA]</scope>
    <source>
        <strain evidence="1 2">PvP084</strain>
    </source>
</reference>
<protein>
    <recommendedName>
        <fullName evidence="3">DNA-binding protein</fullName>
    </recommendedName>
</protein>
<accession>A0ABV2N8V0</accession>
<evidence type="ECO:0000313" key="2">
    <source>
        <dbReference type="Proteomes" id="UP001549119"/>
    </source>
</evidence>
<dbReference type="Proteomes" id="UP001549119">
    <property type="component" value="Unassembled WGS sequence"/>
</dbReference>
<evidence type="ECO:0000313" key="1">
    <source>
        <dbReference type="EMBL" id="MET3862913.1"/>
    </source>
</evidence>
<proteinExistence type="predicted"/>
<sequence>MRLDLDGQGGWLITPAQLAHRLGMSEPALRRQAALGHIDSRLDRGYGGDEGRSRVTVIVGKFGWQGIFHADGRLLSEFRWEPRPSTMSLNKLKASHRP</sequence>
<organism evidence="1 2">
    <name type="scientific">Methylobacterium radiotolerans</name>
    <dbReference type="NCBI Taxonomy" id="31998"/>
    <lineage>
        <taxon>Bacteria</taxon>
        <taxon>Pseudomonadati</taxon>
        <taxon>Pseudomonadota</taxon>
        <taxon>Alphaproteobacteria</taxon>
        <taxon>Hyphomicrobiales</taxon>
        <taxon>Methylobacteriaceae</taxon>
        <taxon>Methylobacterium</taxon>
    </lineage>
</organism>
<name>A0ABV2N8V0_9HYPH</name>
<gene>
    <name evidence="1" type="ORF">ABIC20_000222</name>
</gene>
<dbReference type="InterPro" id="IPR045389">
    <property type="entry name" value="DUF6522"/>
</dbReference>
<dbReference type="EMBL" id="JBEPNW010000002">
    <property type="protein sequence ID" value="MET3862913.1"/>
    <property type="molecule type" value="Genomic_DNA"/>
</dbReference>
<keyword evidence="2" id="KW-1185">Reference proteome</keyword>
<comment type="caution">
    <text evidence="1">The sequence shown here is derived from an EMBL/GenBank/DDBJ whole genome shotgun (WGS) entry which is preliminary data.</text>
</comment>
<evidence type="ECO:0008006" key="3">
    <source>
        <dbReference type="Google" id="ProtNLM"/>
    </source>
</evidence>
<dbReference type="RefSeq" id="WP_127991278.1">
    <property type="nucleotide sequence ID" value="NZ_JBEPNV010000001.1"/>
</dbReference>